<dbReference type="EMBL" id="JAKWBI020000021">
    <property type="protein sequence ID" value="KAJ2905921.1"/>
    <property type="molecule type" value="Genomic_DNA"/>
</dbReference>
<accession>A0AAD5RWT5</accession>
<protein>
    <submittedName>
        <fullName evidence="3">Uncharacterized protein</fullName>
    </submittedName>
</protein>
<comment type="caution">
    <text evidence="3">The sequence shown here is derived from an EMBL/GenBank/DDBJ whole genome shotgun (WGS) entry which is preliminary data.</text>
</comment>
<feature type="compositionally biased region" description="Basic and acidic residues" evidence="2">
    <location>
        <begin position="408"/>
        <end position="418"/>
    </location>
</feature>
<evidence type="ECO:0000256" key="1">
    <source>
        <dbReference type="SAM" id="Coils"/>
    </source>
</evidence>
<feature type="coiled-coil region" evidence="1">
    <location>
        <begin position="22"/>
        <end position="88"/>
    </location>
</feature>
<organism evidence="3 4">
    <name type="scientific">Zalerion maritima</name>
    <dbReference type="NCBI Taxonomy" id="339359"/>
    <lineage>
        <taxon>Eukaryota</taxon>
        <taxon>Fungi</taxon>
        <taxon>Dikarya</taxon>
        <taxon>Ascomycota</taxon>
        <taxon>Pezizomycotina</taxon>
        <taxon>Sordariomycetes</taxon>
        <taxon>Lulworthiomycetidae</taxon>
        <taxon>Lulworthiales</taxon>
        <taxon>Lulworthiaceae</taxon>
        <taxon>Zalerion</taxon>
    </lineage>
</organism>
<evidence type="ECO:0000313" key="3">
    <source>
        <dbReference type="EMBL" id="KAJ2905921.1"/>
    </source>
</evidence>
<dbReference type="AlphaFoldDB" id="A0AAD5RWT5"/>
<dbReference type="Proteomes" id="UP001201980">
    <property type="component" value="Unassembled WGS sequence"/>
</dbReference>
<sequence>MMWDTIESNYWNSIKSARDREDQKLHEQLQNQQAEIKRALAENYARRTQLTLELTTVKHSIDHYEDRLDKLSEEFEDQKKKMDHDRANDDECQRTFFAKHRSGESDQVPPGVSPQEHADRILAEKRQAETNARQQMNSEAYNANNANNGLAIRNGFTTANGVNGGELLPEHVGVRVVDSEGNLVGEVRRVPRPPNRWIDSLLQIPSKQHAVLRPGRKFTEEQFQSIFEPTDAKAAKWVGVMIQAKGEVQQVPCQYCNKHTGVFGDCVVIGGSDFPRCGNCEWSRQACHFPNASGVPTPIGPKPENGQEVHPSMVPPEYRTSSFVPANQPIPSTEGPYNAMPRAKQGFTAFNLPGVMYPPGEAGPGGHPGQRGPNGPQMQPMVMTGQMPLAPAQHPDQTFGQFPANHPMEQEPKKRPISEDEDEVTLPEITKAGMCLRDNGEIYVEPECMNGVPLRRIQPNDRYWEEEWVGVRETIGPQLQKWNEKLEQIKQNQNTTNAYRFQANRQVNRGNSILKYFDQADFSPYQLVGKKLMSNGIVTYDTLFRLVATLEELKKFSTVDVTPLQWVRQRLCELYDEDRENFNLCKTVHDFYHDKKLVQLRKRNGFGNIGRPSGHKMNREREGGSSANASPAPRAPKKARKSGANTIVANAIGPGAPNSIMSVPTQAQAQAQVASQAQTAQAAVEAAAAAAAAASGTPTAAPIAATAGNGVSNGSATSVNEGSVPPPTAGEDASRDERSATPSGQLGSKPRILSSTTAASLSTPTSAPGPAPAAPSSREEHDLMFDGYTSSDSYSGDKVKKGDWRIYQIKTKDYTSNEHITQYWHWMDGVFEHQVLRDVQPTTSWGLYEDPINFHVKLSEIDDICYAPGSLKIIVALNPDASGSADNTDVLVHFKRERTKRRFLSFCNKKGVRIVKTTPLYVDNAWASTHTDSEYLPGAEENSTP</sequence>
<evidence type="ECO:0000256" key="2">
    <source>
        <dbReference type="SAM" id="MobiDB-lite"/>
    </source>
</evidence>
<name>A0AAD5RWT5_9PEZI</name>
<feature type="region of interest" description="Disordered" evidence="2">
    <location>
        <begin position="604"/>
        <end position="643"/>
    </location>
</feature>
<keyword evidence="1" id="KW-0175">Coiled coil</keyword>
<gene>
    <name evidence="3" type="ORF">MKZ38_003709</name>
</gene>
<dbReference type="InterPro" id="IPR022190">
    <property type="entry name" value="DUF3716"/>
</dbReference>
<feature type="region of interest" description="Disordered" evidence="2">
    <location>
        <begin position="714"/>
        <end position="778"/>
    </location>
</feature>
<keyword evidence="4" id="KW-1185">Reference proteome</keyword>
<proteinExistence type="predicted"/>
<reference evidence="3" key="1">
    <citation type="submission" date="2022-07" db="EMBL/GenBank/DDBJ databases">
        <title>Draft genome sequence of Zalerion maritima ATCC 34329, a (micro)plastics degrading marine fungus.</title>
        <authorList>
            <person name="Paco A."/>
            <person name="Goncalves M.F.M."/>
            <person name="Rocha-Santos T.A.P."/>
            <person name="Alves A."/>
        </authorList>
    </citation>
    <scope>NUCLEOTIDE SEQUENCE</scope>
    <source>
        <strain evidence="3">ATCC 34329</strain>
    </source>
</reference>
<feature type="compositionally biased region" description="Low complexity" evidence="2">
    <location>
        <begin position="754"/>
        <end position="766"/>
    </location>
</feature>
<feature type="region of interest" description="Disordered" evidence="2">
    <location>
        <begin position="359"/>
        <end position="422"/>
    </location>
</feature>
<evidence type="ECO:0000313" key="4">
    <source>
        <dbReference type="Proteomes" id="UP001201980"/>
    </source>
</evidence>
<dbReference type="Pfam" id="PF12511">
    <property type="entry name" value="DUF3716"/>
    <property type="match status" value="1"/>
</dbReference>